<dbReference type="Gramene" id="LPERR03G24210.1">
    <property type="protein sequence ID" value="LPERR03G24210.1"/>
    <property type="gene ID" value="LPERR03G24210"/>
</dbReference>
<reference evidence="1" key="3">
    <citation type="submission" date="2015-04" db="UniProtKB">
        <authorList>
            <consortium name="EnsemblPlants"/>
        </authorList>
    </citation>
    <scope>IDENTIFICATION</scope>
</reference>
<organism evidence="1 2">
    <name type="scientific">Leersia perrieri</name>
    <dbReference type="NCBI Taxonomy" id="77586"/>
    <lineage>
        <taxon>Eukaryota</taxon>
        <taxon>Viridiplantae</taxon>
        <taxon>Streptophyta</taxon>
        <taxon>Embryophyta</taxon>
        <taxon>Tracheophyta</taxon>
        <taxon>Spermatophyta</taxon>
        <taxon>Magnoliopsida</taxon>
        <taxon>Liliopsida</taxon>
        <taxon>Poales</taxon>
        <taxon>Poaceae</taxon>
        <taxon>BOP clade</taxon>
        <taxon>Oryzoideae</taxon>
        <taxon>Oryzeae</taxon>
        <taxon>Oryzinae</taxon>
        <taxon>Leersia</taxon>
    </lineage>
</organism>
<evidence type="ECO:0000313" key="2">
    <source>
        <dbReference type="Proteomes" id="UP000032180"/>
    </source>
</evidence>
<dbReference type="HOGENOM" id="CLU_2472325_0_0_1"/>
<reference evidence="2" key="2">
    <citation type="submission" date="2013-12" db="EMBL/GenBank/DDBJ databases">
        <authorList>
            <person name="Yu Y."/>
            <person name="Lee S."/>
            <person name="de Baynast K."/>
            <person name="Wissotski M."/>
            <person name="Liu L."/>
            <person name="Talag J."/>
            <person name="Goicoechea J."/>
            <person name="Angelova A."/>
            <person name="Jetty R."/>
            <person name="Kudrna D."/>
            <person name="Golser W."/>
            <person name="Rivera L."/>
            <person name="Zhang J."/>
            <person name="Wing R."/>
        </authorList>
    </citation>
    <scope>NUCLEOTIDE SEQUENCE</scope>
</reference>
<name>A0A0D9VXC0_9ORYZ</name>
<accession>A0A0D9VXC0</accession>
<proteinExistence type="predicted"/>
<dbReference type="Proteomes" id="UP000032180">
    <property type="component" value="Chromosome 3"/>
</dbReference>
<sequence>MAPARRTNVDEIYECLKPEPKRAEILKDGLKASTIMHLGERNVFIALLVAAFPRLQHDMNRKLYPSFVAGKLRSKAMHASFASTTQYMEMYVAVMSKGQT</sequence>
<dbReference type="EnsemblPlants" id="LPERR03G24210.1">
    <property type="protein sequence ID" value="LPERR03G24210.1"/>
    <property type="gene ID" value="LPERR03G24210"/>
</dbReference>
<keyword evidence="2" id="KW-1185">Reference proteome</keyword>
<evidence type="ECO:0000313" key="1">
    <source>
        <dbReference type="EnsemblPlants" id="LPERR03G24210.1"/>
    </source>
</evidence>
<protein>
    <submittedName>
        <fullName evidence="1">Uncharacterized protein</fullName>
    </submittedName>
</protein>
<reference evidence="1 2" key="1">
    <citation type="submission" date="2012-08" db="EMBL/GenBank/DDBJ databases">
        <title>Oryza genome evolution.</title>
        <authorList>
            <person name="Wing R.A."/>
        </authorList>
    </citation>
    <scope>NUCLEOTIDE SEQUENCE</scope>
</reference>
<dbReference type="AlphaFoldDB" id="A0A0D9VXC0"/>